<sequence>MKNMLKLLALTVAMVSLQACGVAEAQNNAQSPEESVTLQTQPGEAVRRTEPGAQGIQAPTKCEGDDGSTCGCAPGVICIATGGGCCCGCSVTTEQTAATPGQNAPTGSPQNR</sequence>
<evidence type="ECO:0000313" key="3">
    <source>
        <dbReference type="EMBL" id="MBE4752851.1"/>
    </source>
</evidence>
<evidence type="ECO:0000256" key="1">
    <source>
        <dbReference type="SAM" id="MobiDB-lite"/>
    </source>
</evidence>
<organism evidence="3 4">
    <name type="scientific">Corallococcus soli</name>
    <dbReference type="NCBI Taxonomy" id="2710757"/>
    <lineage>
        <taxon>Bacteria</taxon>
        <taxon>Pseudomonadati</taxon>
        <taxon>Myxococcota</taxon>
        <taxon>Myxococcia</taxon>
        <taxon>Myxococcales</taxon>
        <taxon>Cystobacterineae</taxon>
        <taxon>Myxococcaceae</taxon>
        <taxon>Corallococcus</taxon>
    </lineage>
</organism>
<feature type="chain" id="PRO_5045400983" description="Metallothionein" evidence="2">
    <location>
        <begin position="26"/>
        <end position="112"/>
    </location>
</feature>
<dbReference type="Proteomes" id="UP001516472">
    <property type="component" value="Unassembled WGS sequence"/>
</dbReference>
<evidence type="ECO:0008006" key="5">
    <source>
        <dbReference type="Google" id="ProtNLM"/>
    </source>
</evidence>
<gene>
    <name evidence="3" type="ORF">G4177_32340</name>
</gene>
<keyword evidence="2" id="KW-0732">Signal</keyword>
<evidence type="ECO:0000256" key="2">
    <source>
        <dbReference type="SAM" id="SignalP"/>
    </source>
</evidence>
<evidence type="ECO:0000313" key="4">
    <source>
        <dbReference type="Proteomes" id="UP001516472"/>
    </source>
</evidence>
<feature type="region of interest" description="Disordered" evidence="1">
    <location>
        <begin position="27"/>
        <end position="53"/>
    </location>
</feature>
<keyword evidence="4" id="KW-1185">Reference proteome</keyword>
<proteinExistence type="predicted"/>
<feature type="compositionally biased region" description="Polar residues" evidence="1">
    <location>
        <begin position="27"/>
        <end position="42"/>
    </location>
</feature>
<accession>A0ABR9PY47</accession>
<name>A0ABR9PY47_9BACT</name>
<dbReference type="RefSeq" id="WP_193430023.1">
    <property type="nucleotide sequence ID" value="NZ_JAAIYO010000014.1"/>
</dbReference>
<dbReference type="EMBL" id="JAAIYO010000014">
    <property type="protein sequence ID" value="MBE4752851.1"/>
    <property type="molecule type" value="Genomic_DNA"/>
</dbReference>
<comment type="caution">
    <text evidence="3">The sequence shown here is derived from an EMBL/GenBank/DDBJ whole genome shotgun (WGS) entry which is preliminary data.</text>
</comment>
<protein>
    <recommendedName>
        <fullName evidence="5">Metallothionein</fullName>
    </recommendedName>
</protein>
<dbReference type="PROSITE" id="PS51257">
    <property type="entry name" value="PROKAR_LIPOPROTEIN"/>
    <property type="match status" value="1"/>
</dbReference>
<reference evidence="3 4" key="1">
    <citation type="submission" date="2020-02" db="EMBL/GenBank/DDBJ databases">
        <authorList>
            <person name="Babadi Z.K."/>
            <person name="Risdian C."/>
            <person name="Ebrahimipour G.H."/>
            <person name="Wink J."/>
        </authorList>
    </citation>
    <scope>NUCLEOTIDE SEQUENCE [LARGE SCALE GENOMIC DNA]</scope>
    <source>
        <strain evidence="3 4">ZKHCc1 1396</strain>
    </source>
</reference>
<feature type="signal peptide" evidence="2">
    <location>
        <begin position="1"/>
        <end position="25"/>
    </location>
</feature>